<reference evidence="1 2" key="1">
    <citation type="submission" date="2014-04" db="EMBL/GenBank/DDBJ databases">
        <title>Evolutionary Origins and Diversification of the Mycorrhizal Mutualists.</title>
        <authorList>
            <consortium name="DOE Joint Genome Institute"/>
            <consortium name="Mycorrhizal Genomics Consortium"/>
            <person name="Kohler A."/>
            <person name="Kuo A."/>
            <person name="Nagy L.G."/>
            <person name="Floudas D."/>
            <person name="Copeland A."/>
            <person name="Barry K.W."/>
            <person name="Cichocki N."/>
            <person name="Veneault-Fourrey C."/>
            <person name="LaButti K."/>
            <person name="Lindquist E.A."/>
            <person name="Lipzen A."/>
            <person name="Lundell T."/>
            <person name="Morin E."/>
            <person name="Murat C."/>
            <person name="Riley R."/>
            <person name="Ohm R."/>
            <person name="Sun H."/>
            <person name="Tunlid A."/>
            <person name="Henrissat B."/>
            <person name="Grigoriev I.V."/>
            <person name="Hibbett D.S."/>
            <person name="Martin F."/>
        </authorList>
    </citation>
    <scope>NUCLEOTIDE SEQUENCE [LARGE SCALE GENOMIC DNA]</scope>
    <source>
        <strain evidence="1 2">MD-312</strain>
    </source>
</reference>
<protein>
    <submittedName>
        <fullName evidence="1">Uncharacterized protein</fullName>
    </submittedName>
</protein>
<accession>A0A0C9W6I6</accession>
<proteinExistence type="predicted"/>
<sequence>MTPCPSHNRISFNIYLALSHLTQQQTDRRIGDMAITEPDCAIHGHSTYMHSSYSCQI</sequence>
<organism evidence="1 2">
    <name type="scientific">Hydnomerulius pinastri MD-312</name>
    <dbReference type="NCBI Taxonomy" id="994086"/>
    <lineage>
        <taxon>Eukaryota</taxon>
        <taxon>Fungi</taxon>
        <taxon>Dikarya</taxon>
        <taxon>Basidiomycota</taxon>
        <taxon>Agaricomycotina</taxon>
        <taxon>Agaricomycetes</taxon>
        <taxon>Agaricomycetidae</taxon>
        <taxon>Boletales</taxon>
        <taxon>Boletales incertae sedis</taxon>
        <taxon>Leucogyrophana</taxon>
    </lineage>
</organism>
<evidence type="ECO:0000313" key="1">
    <source>
        <dbReference type="EMBL" id="KIJ58366.1"/>
    </source>
</evidence>
<dbReference type="Proteomes" id="UP000053820">
    <property type="component" value="Unassembled WGS sequence"/>
</dbReference>
<dbReference type="HOGENOM" id="CLU_2996749_0_0_1"/>
<gene>
    <name evidence="1" type="ORF">HYDPIDRAFT_119609</name>
</gene>
<name>A0A0C9W6I6_9AGAM</name>
<dbReference type="EMBL" id="KN839948">
    <property type="protein sequence ID" value="KIJ58366.1"/>
    <property type="molecule type" value="Genomic_DNA"/>
</dbReference>
<keyword evidence="2" id="KW-1185">Reference proteome</keyword>
<dbReference type="AlphaFoldDB" id="A0A0C9W6I6"/>
<evidence type="ECO:0000313" key="2">
    <source>
        <dbReference type="Proteomes" id="UP000053820"/>
    </source>
</evidence>